<protein>
    <submittedName>
        <fullName evidence="2">Uncharacterized protein</fullName>
    </submittedName>
</protein>
<comment type="caution">
    <text evidence="2">The sequence shown here is derived from an EMBL/GenBank/DDBJ whole genome shotgun (WGS) entry which is preliminary data.</text>
</comment>
<dbReference type="Proteomes" id="UP001162483">
    <property type="component" value="Unassembled WGS sequence"/>
</dbReference>
<dbReference type="InterPro" id="IPR009072">
    <property type="entry name" value="Histone-fold"/>
</dbReference>
<evidence type="ECO:0000313" key="2">
    <source>
        <dbReference type="EMBL" id="CAI9611795.1"/>
    </source>
</evidence>
<organism evidence="2 3">
    <name type="scientific">Staurois parvus</name>
    <dbReference type="NCBI Taxonomy" id="386267"/>
    <lineage>
        <taxon>Eukaryota</taxon>
        <taxon>Metazoa</taxon>
        <taxon>Chordata</taxon>
        <taxon>Craniata</taxon>
        <taxon>Vertebrata</taxon>
        <taxon>Euteleostomi</taxon>
        <taxon>Amphibia</taxon>
        <taxon>Batrachia</taxon>
        <taxon>Anura</taxon>
        <taxon>Neobatrachia</taxon>
        <taxon>Ranoidea</taxon>
        <taxon>Ranidae</taxon>
        <taxon>Staurois</taxon>
    </lineage>
</organism>
<dbReference type="EMBL" id="CATNWA010019176">
    <property type="protein sequence ID" value="CAI9611795.1"/>
    <property type="molecule type" value="Genomic_DNA"/>
</dbReference>
<reference evidence="2" key="1">
    <citation type="submission" date="2023-05" db="EMBL/GenBank/DDBJ databases">
        <authorList>
            <person name="Stuckert A."/>
        </authorList>
    </citation>
    <scope>NUCLEOTIDE SEQUENCE</scope>
</reference>
<dbReference type="SUPFAM" id="SSF47113">
    <property type="entry name" value="Histone-fold"/>
    <property type="match status" value="1"/>
</dbReference>
<dbReference type="Gene3D" id="1.10.20.10">
    <property type="entry name" value="Histone, subunit A"/>
    <property type="match status" value="1"/>
</dbReference>
<name>A0ABN9GR10_9NEOB</name>
<comment type="similarity">
    <text evidence="1">Belongs to the histone H2B family.</text>
</comment>
<proteinExistence type="inferred from homology"/>
<evidence type="ECO:0000313" key="3">
    <source>
        <dbReference type="Proteomes" id="UP001162483"/>
    </source>
</evidence>
<evidence type="ECO:0000256" key="1">
    <source>
        <dbReference type="ARBA" id="ARBA00006846"/>
    </source>
</evidence>
<gene>
    <name evidence="2" type="ORF">SPARVUS_LOCUS14605604</name>
</gene>
<sequence length="34" mass="4012">MESYAIYVYKEIKQDHPDIGISSKAMSIMKLHRQ</sequence>
<keyword evidence="3" id="KW-1185">Reference proteome</keyword>
<dbReference type="InterPro" id="IPR000558">
    <property type="entry name" value="Histone_H2B"/>
</dbReference>
<accession>A0ABN9GR10</accession>
<dbReference type="PRINTS" id="PR00621">
    <property type="entry name" value="HISTONEH2B"/>
</dbReference>